<accession>A0A8X6HL42</accession>
<protein>
    <submittedName>
        <fullName evidence="2">Uncharacterized protein</fullName>
    </submittedName>
</protein>
<dbReference type="OrthoDB" id="10356806at2759"/>
<sequence length="117" mass="13970">MEIRWQTIKRKWLRLITKCAECSLCALFPFPPSNKQTEREKNPTKSSQSGQKQQPPSNQFPSDRENPFHPQQRRDAEELPSLRERKAKKKREKRKTPKEREGLPSTRWRFDHRSGVT</sequence>
<evidence type="ECO:0000313" key="3">
    <source>
        <dbReference type="Proteomes" id="UP000887116"/>
    </source>
</evidence>
<dbReference type="Proteomes" id="UP000887116">
    <property type="component" value="Unassembled WGS sequence"/>
</dbReference>
<feature type="compositionally biased region" description="Low complexity" evidence="1">
    <location>
        <begin position="45"/>
        <end position="57"/>
    </location>
</feature>
<feature type="compositionally biased region" description="Basic and acidic residues" evidence="1">
    <location>
        <begin position="98"/>
        <end position="117"/>
    </location>
</feature>
<name>A0A8X6HL42_TRICU</name>
<comment type="caution">
    <text evidence="2">The sequence shown here is derived from an EMBL/GenBank/DDBJ whole genome shotgun (WGS) entry which is preliminary data.</text>
</comment>
<gene>
    <name evidence="2" type="ORF">TNCT_580711</name>
</gene>
<dbReference type="EMBL" id="BMAO01008745">
    <property type="protein sequence ID" value="GFR25966.1"/>
    <property type="molecule type" value="Genomic_DNA"/>
</dbReference>
<dbReference type="AlphaFoldDB" id="A0A8X6HL42"/>
<organism evidence="2 3">
    <name type="scientific">Trichonephila clavata</name>
    <name type="common">Joro spider</name>
    <name type="synonym">Nephila clavata</name>
    <dbReference type="NCBI Taxonomy" id="2740835"/>
    <lineage>
        <taxon>Eukaryota</taxon>
        <taxon>Metazoa</taxon>
        <taxon>Ecdysozoa</taxon>
        <taxon>Arthropoda</taxon>
        <taxon>Chelicerata</taxon>
        <taxon>Arachnida</taxon>
        <taxon>Araneae</taxon>
        <taxon>Araneomorphae</taxon>
        <taxon>Entelegynae</taxon>
        <taxon>Araneoidea</taxon>
        <taxon>Nephilidae</taxon>
        <taxon>Trichonephila</taxon>
    </lineage>
</organism>
<reference evidence="2" key="1">
    <citation type="submission" date="2020-07" db="EMBL/GenBank/DDBJ databases">
        <title>Multicomponent nature underlies the extraordinary mechanical properties of spider dragline silk.</title>
        <authorList>
            <person name="Kono N."/>
            <person name="Nakamura H."/>
            <person name="Mori M."/>
            <person name="Yoshida Y."/>
            <person name="Ohtoshi R."/>
            <person name="Malay A.D."/>
            <person name="Moran D.A.P."/>
            <person name="Tomita M."/>
            <person name="Numata K."/>
            <person name="Arakawa K."/>
        </authorList>
    </citation>
    <scope>NUCLEOTIDE SEQUENCE</scope>
</reference>
<feature type="compositionally biased region" description="Basic residues" evidence="1">
    <location>
        <begin position="85"/>
        <end position="97"/>
    </location>
</feature>
<feature type="region of interest" description="Disordered" evidence="1">
    <location>
        <begin position="28"/>
        <end position="117"/>
    </location>
</feature>
<keyword evidence="3" id="KW-1185">Reference proteome</keyword>
<feature type="compositionally biased region" description="Basic and acidic residues" evidence="1">
    <location>
        <begin position="62"/>
        <end position="84"/>
    </location>
</feature>
<evidence type="ECO:0000256" key="1">
    <source>
        <dbReference type="SAM" id="MobiDB-lite"/>
    </source>
</evidence>
<evidence type="ECO:0000313" key="2">
    <source>
        <dbReference type="EMBL" id="GFR25966.1"/>
    </source>
</evidence>
<proteinExistence type="predicted"/>